<keyword evidence="1" id="KW-1133">Transmembrane helix</keyword>
<name>A0ABW3F9B3_9PROT</name>
<keyword evidence="4" id="KW-1185">Reference proteome</keyword>
<evidence type="ECO:0000313" key="3">
    <source>
        <dbReference type="EMBL" id="MFD0913379.1"/>
    </source>
</evidence>
<proteinExistence type="predicted"/>
<evidence type="ECO:0000256" key="2">
    <source>
        <dbReference type="SAM" id="SignalP"/>
    </source>
</evidence>
<feature type="signal peptide" evidence="2">
    <location>
        <begin position="1"/>
        <end position="23"/>
    </location>
</feature>
<gene>
    <name evidence="3" type="ORF">ACFQ1Z_07460</name>
</gene>
<evidence type="ECO:0000256" key="1">
    <source>
        <dbReference type="SAM" id="Phobius"/>
    </source>
</evidence>
<keyword evidence="1" id="KW-0472">Membrane</keyword>
<feature type="transmembrane region" description="Helical" evidence="1">
    <location>
        <begin position="174"/>
        <end position="191"/>
    </location>
</feature>
<reference evidence="4" key="1">
    <citation type="journal article" date="2019" name="Int. J. Syst. Evol. Microbiol.">
        <title>The Global Catalogue of Microorganisms (GCM) 10K type strain sequencing project: providing services to taxonomists for standard genome sequencing and annotation.</title>
        <authorList>
            <consortium name="The Broad Institute Genomics Platform"/>
            <consortium name="The Broad Institute Genome Sequencing Center for Infectious Disease"/>
            <person name="Wu L."/>
            <person name="Ma J."/>
        </authorList>
    </citation>
    <scope>NUCLEOTIDE SEQUENCE [LARGE SCALE GENOMIC DNA]</scope>
    <source>
        <strain evidence="4">CCUG 58412</strain>
    </source>
</reference>
<organism evidence="3 4">
    <name type="scientific">Methylophilus luteus</name>
    <dbReference type="NCBI Taxonomy" id="640108"/>
    <lineage>
        <taxon>Bacteria</taxon>
        <taxon>Pseudomonadati</taxon>
        <taxon>Pseudomonadota</taxon>
        <taxon>Betaproteobacteria</taxon>
        <taxon>Nitrosomonadales</taxon>
        <taxon>Methylophilaceae</taxon>
        <taxon>Methylophilus</taxon>
    </lineage>
</organism>
<accession>A0ABW3F9B3</accession>
<keyword evidence="2" id="KW-0732">Signal</keyword>
<feature type="chain" id="PRO_5046361225" description="PEP-CTERM protein-sorting domain-containing protein" evidence="2">
    <location>
        <begin position="24"/>
        <end position="202"/>
    </location>
</feature>
<dbReference type="RefSeq" id="WP_379056721.1">
    <property type="nucleotide sequence ID" value="NZ_JBHTKB010000001.1"/>
</dbReference>
<keyword evidence="1" id="KW-0812">Transmembrane</keyword>
<dbReference type="EMBL" id="JBHTKB010000001">
    <property type="protein sequence ID" value="MFD0913379.1"/>
    <property type="molecule type" value="Genomic_DNA"/>
</dbReference>
<evidence type="ECO:0008006" key="5">
    <source>
        <dbReference type="Google" id="ProtNLM"/>
    </source>
</evidence>
<comment type="caution">
    <text evidence="3">The sequence shown here is derived from an EMBL/GenBank/DDBJ whole genome shotgun (WGS) entry which is preliminary data.</text>
</comment>
<dbReference type="Proteomes" id="UP001597128">
    <property type="component" value="Unassembled WGS sequence"/>
</dbReference>
<evidence type="ECO:0000313" key="4">
    <source>
        <dbReference type="Proteomes" id="UP001597128"/>
    </source>
</evidence>
<sequence>MVLKSIKTLVVGLAVLMSLNAEAKIEQFQESYSGYLPMIDSWDGVYYIGESTFNGNGYALTIQYEAFKLLQDQLYVVFGSYTRGNAVIPQMGQFDFSLAIQDPTIPSDPLFDPLPIAGTFSYTDMLMMPDGQLEIFKSELGVLNGFLGPQDHLTFTIDWTIYTRDRASFVPAPPSVWLFCSGLFMLGLLRWRRQRIEAQISR</sequence>
<protein>
    <recommendedName>
        <fullName evidence="5">PEP-CTERM protein-sorting domain-containing protein</fullName>
    </recommendedName>
</protein>